<name>A0AAD6YLN1_9AGAR</name>
<dbReference type="EMBL" id="JARJCW010000006">
    <property type="protein sequence ID" value="KAJ7223006.1"/>
    <property type="molecule type" value="Genomic_DNA"/>
</dbReference>
<sequence>MPEPKIQESLPRLCWEIQIIVYVLHIYQAVHEARRGSMWDVLSIGMYPTTQPTQPAVAVHAVLRAGSHLQGVHGFECSGDVVAAAPEPGPGGLLKATTATARCTMYSVVAASWYRSWSRYGMYPVSSDDLLCSNVLTVPVPSEEIEIRGSKPDTGTKVRMGWGEAKESRGASWLRLRLFAIWDLGRGTVEPRERCGISSDFSLFSLSSQLFWGIPGILNFMREQGNIE</sequence>
<gene>
    <name evidence="1" type="ORF">GGX14DRAFT_387393</name>
</gene>
<evidence type="ECO:0000313" key="1">
    <source>
        <dbReference type="EMBL" id="KAJ7223006.1"/>
    </source>
</evidence>
<accession>A0AAD6YLN1</accession>
<reference evidence="1" key="1">
    <citation type="submission" date="2023-03" db="EMBL/GenBank/DDBJ databases">
        <title>Massive genome expansion in bonnet fungi (Mycena s.s.) driven by repeated elements and novel gene families across ecological guilds.</title>
        <authorList>
            <consortium name="Lawrence Berkeley National Laboratory"/>
            <person name="Harder C.B."/>
            <person name="Miyauchi S."/>
            <person name="Viragh M."/>
            <person name="Kuo A."/>
            <person name="Thoen E."/>
            <person name="Andreopoulos B."/>
            <person name="Lu D."/>
            <person name="Skrede I."/>
            <person name="Drula E."/>
            <person name="Henrissat B."/>
            <person name="Morin E."/>
            <person name="Kohler A."/>
            <person name="Barry K."/>
            <person name="LaButti K."/>
            <person name="Morin E."/>
            <person name="Salamov A."/>
            <person name="Lipzen A."/>
            <person name="Mereny Z."/>
            <person name="Hegedus B."/>
            <person name="Baldrian P."/>
            <person name="Stursova M."/>
            <person name="Weitz H."/>
            <person name="Taylor A."/>
            <person name="Grigoriev I.V."/>
            <person name="Nagy L.G."/>
            <person name="Martin F."/>
            <person name="Kauserud H."/>
        </authorList>
    </citation>
    <scope>NUCLEOTIDE SEQUENCE</scope>
    <source>
        <strain evidence="1">9144</strain>
    </source>
</reference>
<keyword evidence="2" id="KW-1185">Reference proteome</keyword>
<dbReference type="Proteomes" id="UP001219525">
    <property type="component" value="Unassembled WGS sequence"/>
</dbReference>
<protein>
    <submittedName>
        <fullName evidence="1">Uncharacterized protein</fullName>
    </submittedName>
</protein>
<dbReference type="AlphaFoldDB" id="A0AAD6YLN1"/>
<evidence type="ECO:0000313" key="2">
    <source>
        <dbReference type="Proteomes" id="UP001219525"/>
    </source>
</evidence>
<proteinExistence type="predicted"/>
<comment type="caution">
    <text evidence="1">The sequence shown here is derived from an EMBL/GenBank/DDBJ whole genome shotgun (WGS) entry which is preliminary data.</text>
</comment>
<organism evidence="1 2">
    <name type="scientific">Mycena pura</name>
    <dbReference type="NCBI Taxonomy" id="153505"/>
    <lineage>
        <taxon>Eukaryota</taxon>
        <taxon>Fungi</taxon>
        <taxon>Dikarya</taxon>
        <taxon>Basidiomycota</taxon>
        <taxon>Agaricomycotina</taxon>
        <taxon>Agaricomycetes</taxon>
        <taxon>Agaricomycetidae</taxon>
        <taxon>Agaricales</taxon>
        <taxon>Marasmiineae</taxon>
        <taxon>Mycenaceae</taxon>
        <taxon>Mycena</taxon>
    </lineage>
</organism>